<evidence type="ECO:0000259" key="8">
    <source>
        <dbReference type="PROSITE" id="PS51007"/>
    </source>
</evidence>
<dbReference type="Gene3D" id="1.10.760.10">
    <property type="entry name" value="Cytochrome c-like domain"/>
    <property type="match status" value="1"/>
</dbReference>
<evidence type="ECO:0000256" key="2">
    <source>
        <dbReference type="ARBA" id="ARBA00022617"/>
    </source>
</evidence>
<proteinExistence type="predicted"/>
<feature type="chain" id="PRO_5045629557" description="Cytochrome c domain-containing protein" evidence="7">
    <location>
        <begin position="24"/>
        <end position="132"/>
    </location>
</feature>
<dbReference type="Proteomes" id="UP000605099">
    <property type="component" value="Unassembled WGS sequence"/>
</dbReference>
<keyword evidence="1" id="KW-0813">Transport</keyword>
<evidence type="ECO:0000256" key="5">
    <source>
        <dbReference type="ARBA" id="ARBA00023004"/>
    </source>
</evidence>
<dbReference type="PANTHER" id="PTHR11961">
    <property type="entry name" value="CYTOCHROME C"/>
    <property type="match status" value="1"/>
</dbReference>
<keyword evidence="3 6" id="KW-0479">Metal-binding</keyword>
<evidence type="ECO:0000313" key="9">
    <source>
        <dbReference type="EMBL" id="GGN61612.1"/>
    </source>
</evidence>
<dbReference type="InterPro" id="IPR036909">
    <property type="entry name" value="Cyt_c-like_dom_sf"/>
</dbReference>
<accession>A0ABQ2K0Q3</accession>
<comment type="caution">
    <text evidence="9">The sequence shown here is derived from an EMBL/GenBank/DDBJ whole genome shotgun (WGS) entry which is preliminary data.</text>
</comment>
<evidence type="ECO:0000256" key="1">
    <source>
        <dbReference type="ARBA" id="ARBA00022448"/>
    </source>
</evidence>
<dbReference type="InterPro" id="IPR009056">
    <property type="entry name" value="Cyt_c-like_dom"/>
</dbReference>
<dbReference type="EMBL" id="BMLK01000038">
    <property type="protein sequence ID" value="GGN61612.1"/>
    <property type="molecule type" value="Genomic_DNA"/>
</dbReference>
<keyword evidence="4" id="KW-0249">Electron transport</keyword>
<keyword evidence="7" id="KW-0732">Signal</keyword>
<sequence length="132" mass="13254">MSVRKLAIVLAAFGATGIAASIAGPSVSAQSPASLEAGRIYFRNNCAACHSVEPGKESGFAPNLFGLGGRLSGSGPGGGSKALVDAKIAWNQETLQSFLADPAGLAPGTSMVISVTNPGDRSALVFYLLSSK</sequence>
<feature type="signal peptide" evidence="7">
    <location>
        <begin position="1"/>
        <end position="23"/>
    </location>
</feature>
<organism evidence="9 10">
    <name type="scientific">Novosphingobium indicum</name>
    <dbReference type="NCBI Taxonomy" id="462949"/>
    <lineage>
        <taxon>Bacteria</taxon>
        <taxon>Pseudomonadati</taxon>
        <taxon>Pseudomonadota</taxon>
        <taxon>Alphaproteobacteria</taxon>
        <taxon>Sphingomonadales</taxon>
        <taxon>Sphingomonadaceae</taxon>
        <taxon>Novosphingobium</taxon>
    </lineage>
</organism>
<keyword evidence="10" id="KW-1185">Reference proteome</keyword>
<evidence type="ECO:0000313" key="10">
    <source>
        <dbReference type="Proteomes" id="UP000605099"/>
    </source>
</evidence>
<dbReference type="PROSITE" id="PS51007">
    <property type="entry name" value="CYTC"/>
    <property type="match status" value="1"/>
</dbReference>
<gene>
    <name evidence="9" type="ORF">GCM10011349_44410</name>
</gene>
<feature type="domain" description="Cytochrome c" evidence="8">
    <location>
        <begin position="33"/>
        <end position="132"/>
    </location>
</feature>
<evidence type="ECO:0000256" key="3">
    <source>
        <dbReference type="ARBA" id="ARBA00022723"/>
    </source>
</evidence>
<evidence type="ECO:0000256" key="4">
    <source>
        <dbReference type="ARBA" id="ARBA00022982"/>
    </source>
</evidence>
<keyword evidence="5 6" id="KW-0408">Iron</keyword>
<dbReference type="SUPFAM" id="SSF46626">
    <property type="entry name" value="Cytochrome c"/>
    <property type="match status" value="1"/>
</dbReference>
<dbReference type="PRINTS" id="PR00604">
    <property type="entry name" value="CYTCHRMECIAB"/>
</dbReference>
<reference evidence="10" key="1">
    <citation type="journal article" date="2019" name="Int. J. Syst. Evol. Microbiol.">
        <title>The Global Catalogue of Microorganisms (GCM) 10K type strain sequencing project: providing services to taxonomists for standard genome sequencing and annotation.</title>
        <authorList>
            <consortium name="The Broad Institute Genomics Platform"/>
            <consortium name="The Broad Institute Genome Sequencing Center for Infectious Disease"/>
            <person name="Wu L."/>
            <person name="Ma J."/>
        </authorList>
    </citation>
    <scope>NUCLEOTIDE SEQUENCE [LARGE SCALE GENOMIC DNA]</scope>
    <source>
        <strain evidence="10">CGMCC 1.6784</strain>
    </source>
</reference>
<protein>
    <recommendedName>
        <fullName evidence="8">Cytochrome c domain-containing protein</fullName>
    </recommendedName>
</protein>
<keyword evidence="2 6" id="KW-0349">Heme</keyword>
<evidence type="ECO:0000256" key="6">
    <source>
        <dbReference type="PROSITE-ProRule" id="PRU00433"/>
    </source>
</evidence>
<dbReference type="InterPro" id="IPR002327">
    <property type="entry name" value="Cyt_c_1A/1B"/>
</dbReference>
<evidence type="ECO:0000256" key="7">
    <source>
        <dbReference type="SAM" id="SignalP"/>
    </source>
</evidence>
<name>A0ABQ2K0Q3_9SPHN</name>
<dbReference type="Pfam" id="PF00034">
    <property type="entry name" value="Cytochrom_C"/>
    <property type="match status" value="1"/>
</dbReference>